<protein>
    <submittedName>
        <fullName evidence="1">Uncharacterized protein</fullName>
    </submittedName>
</protein>
<evidence type="ECO:0000313" key="2">
    <source>
        <dbReference type="Proteomes" id="UP000092634"/>
    </source>
</evidence>
<dbReference type="Proteomes" id="UP000092634">
    <property type="component" value="Unassembled WGS sequence"/>
</dbReference>
<evidence type="ECO:0000313" key="1">
    <source>
        <dbReference type="EMBL" id="OFJ49918.1"/>
    </source>
</evidence>
<reference evidence="1 2" key="1">
    <citation type="submission" date="2016-10" db="EMBL/GenBank/DDBJ databases">
        <title>Updated version of Genome Assembly of Janthinobacterium lividum ERGS5:01.</title>
        <authorList>
            <person name="Kumar R."/>
            <person name="Acharya V."/>
            <person name="Singh D."/>
        </authorList>
    </citation>
    <scope>NUCLEOTIDE SEQUENCE [LARGE SCALE GENOMIC DNA]</scope>
    <source>
        <strain evidence="1 2">ERGS5:01</strain>
    </source>
</reference>
<proteinExistence type="predicted"/>
<organism evidence="1 2">
    <name type="scientific">Janthinobacterium lividum</name>
    <dbReference type="NCBI Taxonomy" id="29581"/>
    <lineage>
        <taxon>Bacteria</taxon>
        <taxon>Pseudomonadati</taxon>
        <taxon>Pseudomonadota</taxon>
        <taxon>Betaproteobacteria</taxon>
        <taxon>Burkholderiales</taxon>
        <taxon>Oxalobacteraceae</taxon>
        <taxon>Janthinobacterium</taxon>
    </lineage>
</organism>
<comment type="caution">
    <text evidence="1">The sequence shown here is derived from an EMBL/GenBank/DDBJ whole genome shotgun (WGS) entry which is preliminary data.</text>
</comment>
<name>A0A1E8PUD1_9BURK</name>
<sequence>MCRSVAFHQKTQLVFDDANVSIGVSARLQLLIKAVDLIQTLSLHAPKTCIVEVEPTMQHRYVLRLQQAYLQRTQAGMLLFKKNAWFHAVTAFFEET</sequence>
<gene>
    <name evidence="1" type="ORF">BA896_014735</name>
</gene>
<dbReference type="EMBL" id="MAQB02000001">
    <property type="protein sequence ID" value="OFJ49918.1"/>
    <property type="molecule type" value="Genomic_DNA"/>
</dbReference>
<accession>A0A1E8PUD1</accession>
<dbReference type="AlphaFoldDB" id="A0A1E8PUD1"/>